<keyword evidence="2" id="KW-0964">Secreted</keyword>
<sequence length="411" mass="40950">MNTRAHKVRSSVAVSGTALLLAAAGLGLAPAASAAEPQPPVLAVDTAAPAEVGLAGLPVDFTTKVSNTGTTDTSSARLTYRIDGGAGLPPNAVGLEYRLDGTEWKKVPLTYAGGTFSGEMPETFPLAAGRDRTVRLRIGVPMGTPHNGDGNGGTERLKLTTLVSYGASGAATDTDDDTIEVDGLGTALSGVPATATAGGPAVGFQATVANPTASGYENVTDTLITSKYASVQVLRSGTWETLTPVTSDAEADVYGFDVIGKDASLTAHSSTVVKVRVGYREDTPAGKTTLRSCVFVNQGSVPFRGTTFCGNEATLTVLAAGSAGGTPTPAPTAPATRTPSATPAPSASPSASTEAPSATSGTTSGTSGASSRLAETGSNGTSTIAAVAGAFVLAGAGALGFVALRRRRTRA</sequence>
<evidence type="ECO:0000256" key="4">
    <source>
        <dbReference type="ARBA" id="ARBA00023088"/>
    </source>
</evidence>
<evidence type="ECO:0000256" key="7">
    <source>
        <dbReference type="SAM" id="SignalP"/>
    </source>
</evidence>
<keyword evidence="6" id="KW-0472">Membrane</keyword>
<evidence type="ECO:0000313" key="10">
    <source>
        <dbReference type="Proteomes" id="UP000053398"/>
    </source>
</evidence>
<evidence type="ECO:0000256" key="3">
    <source>
        <dbReference type="ARBA" id="ARBA00022729"/>
    </source>
</evidence>
<feature type="domain" description="Gram-positive cocci surface proteins LPxTG" evidence="8">
    <location>
        <begin position="373"/>
        <end position="411"/>
    </location>
</feature>
<evidence type="ECO:0000313" key="9">
    <source>
        <dbReference type="EMBL" id="KUN26916.1"/>
    </source>
</evidence>
<dbReference type="AlphaFoldDB" id="A0A101QBY3"/>
<feature type="transmembrane region" description="Helical" evidence="6">
    <location>
        <begin position="384"/>
        <end position="404"/>
    </location>
</feature>
<name>A0A101QBY3_STRCK</name>
<evidence type="ECO:0000256" key="5">
    <source>
        <dbReference type="SAM" id="MobiDB-lite"/>
    </source>
</evidence>
<protein>
    <recommendedName>
        <fullName evidence="8">Gram-positive cocci surface proteins LPxTG domain-containing protein</fullName>
    </recommendedName>
</protein>
<accession>A0A101QBY3</accession>
<dbReference type="EMBL" id="LMWP01000017">
    <property type="protein sequence ID" value="KUN26916.1"/>
    <property type="molecule type" value="Genomic_DNA"/>
</dbReference>
<feature type="region of interest" description="Disordered" evidence="5">
    <location>
        <begin position="322"/>
        <end position="377"/>
    </location>
</feature>
<keyword evidence="6" id="KW-1133">Transmembrane helix</keyword>
<organism evidence="9 10">
    <name type="scientific">Streptomyces corchorusii</name>
    <name type="common">Streptomyces chibaensis</name>
    <dbReference type="NCBI Taxonomy" id="1903"/>
    <lineage>
        <taxon>Bacteria</taxon>
        <taxon>Bacillati</taxon>
        <taxon>Actinomycetota</taxon>
        <taxon>Actinomycetes</taxon>
        <taxon>Kitasatosporales</taxon>
        <taxon>Streptomycetaceae</taxon>
        <taxon>Streptomyces</taxon>
    </lineage>
</organism>
<dbReference type="Proteomes" id="UP000053398">
    <property type="component" value="Unassembled WGS sequence"/>
</dbReference>
<keyword evidence="6" id="KW-0812">Transmembrane</keyword>
<dbReference type="InterPro" id="IPR019931">
    <property type="entry name" value="LPXTG_anchor"/>
</dbReference>
<dbReference type="RefSeq" id="WP_059263581.1">
    <property type="nucleotide sequence ID" value="NZ_KQ948356.1"/>
</dbReference>
<dbReference type="PROSITE" id="PS50847">
    <property type="entry name" value="GRAM_POS_ANCHORING"/>
    <property type="match status" value="1"/>
</dbReference>
<comment type="caution">
    <text evidence="9">The sequence shown here is derived from an EMBL/GenBank/DDBJ whole genome shotgun (WGS) entry which is preliminary data.</text>
</comment>
<feature type="signal peptide" evidence="7">
    <location>
        <begin position="1"/>
        <end position="34"/>
    </location>
</feature>
<keyword evidence="1" id="KW-0134">Cell wall</keyword>
<feature type="compositionally biased region" description="Low complexity" evidence="5">
    <location>
        <begin position="322"/>
        <end position="371"/>
    </location>
</feature>
<reference evidence="9 10" key="1">
    <citation type="submission" date="2015-10" db="EMBL/GenBank/DDBJ databases">
        <title>Draft genome sequence of Streptomyces corchorusii DSM 40340, type strain for the species Streptomyces corchorusii.</title>
        <authorList>
            <person name="Ruckert C."/>
            <person name="Winkler A."/>
            <person name="Kalinowski J."/>
            <person name="Kampfer P."/>
            <person name="Glaeser S."/>
        </authorList>
    </citation>
    <scope>NUCLEOTIDE SEQUENCE [LARGE SCALE GENOMIC DNA]</scope>
    <source>
        <strain evidence="9 10">DSM 40340</strain>
    </source>
</reference>
<gene>
    <name evidence="9" type="ORF">AQJ11_16680</name>
</gene>
<keyword evidence="4" id="KW-0572">Peptidoglycan-anchor</keyword>
<feature type="chain" id="PRO_5007103657" description="Gram-positive cocci surface proteins LPxTG domain-containing protein" evidence="7">
    <location>
        <begin position="35"/>
        <end position="411"/>
    </location>
</feature>
<evidence type="ECO:0000256" key="2">
    <source>
        <dbReference type="ARBA" id="ARBA00022525"/>
    </source>
</evidence>
<keyword evidence="3 7" id="KW-0732">Signal</keyword>
<keyword evidence="10" id="KW-1185">Reference proteome</keyword>
<proteinExistence type="predicted"/>
<evidence type="ECO:0000256" key="6">
    <source>
        <dbReference type="SAM" id="Phobius"/>
    </source>
</evidence>
<evidence type="ECO:0000256" key="1">
    <source>
        <dbReference type="ARBA" id="ARBA00022512"/>
    </source>
</evidence>
<evidence type="ECO:0000259" key="8">
    <source>
        <dbReference type="PROSITE" id="PS50847"/>
    </source>
</evidence>